<dbReference type="Proteomes" id="UP001501682">
    <property type="component" value="Unassembled WGS sequence"/>
</dbReference>
<dbReference type="RefSeq" id="WP_344713627.1">
    <property type="nucleotide sequence ID" value="NZ_BAABCB010000015.1"/>
</dbReference>
<dbReference type="EMBL" id="BAABCB010000015">
    <property type="protein sequence ID" value="GAA4242780.1"/>
    <property type="molecule type" value="Genomic_DNA"/>
</dbReference>
<keyword evidence="1" id="KW-1133">Transmembrane helix</keyword>
<evidence type="ECO:0008006" key="4">
    <source>
        <dbReference type="Google" id="ProtNLM"/>
    </source>
</evidence>
<keyword evidence="1" id="KW-0812">Transmembrane</keyword>
<organism evidence="2 3">
    <name type="scientific">Winogradskyella damuponensis</name>
    <dbReference type="NCBI Taxonomy" id="943939"/>
    <lineage>
        <taxon>Bacteria</taxon>
        <taxon>Pseudomonadati</taxon>
        <taxon>Bacteroidota</taxon>
        <taxon>Flavobacteriia</taxon>
        <taxon>Flavobacteriales</taxon>
        <taxon>Flavobacteriaceae</taxon>
        <taxon>Winogradskyella</taxon>
    </lineage>
</organism>
<protein>
    <recommendedName>
        <fullName evidence="4">VWFA domain-containing protein</fullName>
    </recommendedName>
</protein>
<feature type="transmembrane region" description="Helical" evidence="1">
    <location>
        <begin position="465"/>
        <end position="483"/>
    </location>
</feature>
<evidence type="ECO:0000313" key="3">
    <source>
        <dbReference type="Proteomes" id="UP001501682"/>
    </source>
</evidence>
<reference evidence="3" key="1">
    <citation type="journal article" date="2019" name="Int. J. Syst. Evol. Microbiol.">
        <title>The Global Catalogue of Microorganisms (GCM) 10K type strain sequencing project: providing services to taxonomists for standard genome sequencing and annotation.</title>
        <authorList>
            <consortium name="The Broad Institute Genomics Platform"/>
            <consortium name="The Broad Institute Genome Sequencing Center for Infectious Disease"/>
            <person name="Wu L."/>
            <person name="Ma J."/>
        </authorList>
    </citation>
    <scope>NUCLEOTIDE SEQUENCE [LARGE SCALE GENOMIC DNA]</scope>
    <source>
        <strain evidence="3">JCM 17633</strain>
    </source>
</reference>
<comment type="caution">
    <text evidence="2">The sequence shown here is derived from an EMBL/GenBank/DDBJ whole genome shotgun (WGS) entry which is preliminary data.</text>
</comment>
<accession>A0ABP8CSJ5</accession>
<gene>
    <name evidence="2" type="ORF">GCM10022292_14470</name>
</gene>
<name>A0ABP8CSJ5_9FLAO</name>
<sequence length="489" mass="56118">MNKLYILIFLVVIFSCERNPREDSSVLINHKENDIVLEDDTSNINQKIFENKTHIAKVKFYLENTLSMYGYLPEKKIINTGFRNAVNELIIASKTNYNEDNIDFFLINNTSTKSVSVKDNLDNIDEKSLKRLYKKGRGTSDFDELFKKILLDWKKDEIIVFIADFIYSPKSTDVETGLDQLRMNIASAFQNVPNSETLATNILHLESEFEGIYYDIKNAKYYNIKKRPYYIFIIGNENNVDNYTKEVIPKLKRYNLKNNYQRIPSEIQISEFSALPFTLNKGQFALNSSKGKTVTIENALNQGSSVQLAVSINLDDIPISEDYLVDLENYTLNNNKIKILDVGKIDDNQIRLKDGTLKNINPSDISRTESSTHVLLLSLPNTYNGNIEITLDKNIPNWVDNVSVKPREDDRDIETNVLKQSQTFGFKHIVEGISEAQKTSGNSNKYFQITLKINQEKSSSGLGTIVSWLVVFLILFIVGIIIYKNKQRK</sequence>
<evidence type="ECO:0000256" key="1">
    <source>
        <dbReference type="SAM" id="Phobius"/>
    </source>
</evidence>
<keyword evidence="3" id="KW-1185">Reference proteome</keyword>
<proteinExistence type="predicted"/>
<evidence type="ECO:0000313" key="2">
    <source>
        <dbReference type="EMBL" id="GAA4242780.1"/>
    </source>
</evidence>
<keyword evidence="1" id="KW-0472">Membrane</keyword>
<dbReference type="PROSITE" id="PS51257">
    <property type="entry name" value="PROKAR_LIPOPROTEIN"/>
    <property type="match status" value="1"/>
</dbReference>